<feature type="domain" description="Cupin type-2" evidence="2">
    <location>
        <begin position="50"/>
        <end position="116"/>
    </location>
</feature>
<dbReference type="AlphaFoldDB" id="A0AA35X2S2"/>
<keyword evidence="1" id="KW-0479">Metal-binding</keyword>
<dbReference type="Pfam" id="PF07883">
    <property type="entry name" value="Cupin_2"/>
    <property type="match status" value="1"/>
</dbReference>
<evidence type="ECO:0000259" key="2">
    <source>
        <dbReference type="Pfam" id="PF07883"/>
    </source>
</evidence>
<evidence type="ECO:0000313" key="3">
    <source>
        <dbReference type="EMBL" id="CAI8035727.1"/>
    </source>
</evidence>
<proteinExistence type="predicted"/>
<name>A0AA35X2S2_GEOBA</name>
<comment type="caution">
    <text evidence="3">The sequence shown here is derived from an EMBL/GenBank/DDBJ whole genome shotgun (WGS) entry which is preliminary data.</text>
</comment>
<gene>
    <name evidence="3" type="ORF">GBAR_LOCUS20029</name>
</gene>
<dbReference type="PANTHER" id="PTHR35848">
    <property type="entry name" value="OXALATE-BINDING PROTEIN"/>
    <property type="match status" value="1"/>
</dbReference>
<dbReference type="Proteomes" id="UP001174909">
    <property type="component" value="Unassembled WGS sequence"/>
</dbReference>
<dbReference type="Gene3D" id="2.60.120.10">
    <property type="entry name" value="Jelly Rolls"/>
    <property type="match status" value="1"/>
</dbReference>
<dbReference type="SUPFAM" id="SSF51182">
    <property type="entry name" value="RmlC-like cupins"/>
    <property type="match status" value="1"/>
</dbReference>
<accession>A0AA35X2S2</accession>
<dbReference type="PANTHER" id="PTHR35848:SF6">
    <property type="entry name" value="CUPIN TYPE-2 DOMAIN-CONTAINING PROTEIN"/>
    <property type="match status" value="1"/>
</dbReference>
<sequence>MIIRNWRDSIPYVGHESKIIWPVLTRAGNENADPPEVACLLGLSNFTRHVVQGRITTDYHDHQDKEQVYYFIKGRGKMLIDGQEYPVTAGDAVHLPPKTKHGVINDGEDEIEYLNISAPVEQ</sequence>
<evidence type="ECO:0000313" key="4">
    <source>
        <dbReference type="Proteomes" id="UP001174909"/>
    </source>
</evidence>
<protein>
    <submittedName>
        <fullName evidence="3">Uncharacterized protein MJ1618</fullName>
    </submittedName>
</protein>
<dbReference type="InterPro" id="IPR013096">
    <property type="entry name" value="Cupin_2"/>
</dbReference>
<organism evidence="3 4">
    <name type="scientific">Geodia barretti</name>
    <name type="common">Barrett's horny sponge</name>
    <dbReference type="NCBI Taxonomy" id="519541"/>
    <lineage>
        <taxon>Eukaryota</taxon>
        <taxon>Metazoa</taxon>
        <taxon>Porifera</taxon>
        <taxon>Demospongiae</taxon>
        <taxon>Heteroscleromorpha</taxon>
        <taxon>Tetractinellida</taxon>
        <taxon>Astrophorina</taxon>
        <taxon>Geodiidae</taxon>
        <taxon>Geodia</taxon>
    </lineage>
</organism>
<reference evidence="3" key="1">
    <citation type="submission" date="2023-03" db="EMBL/GenBank/DDBJ databases">
        <authorList>
            <person name="Steffen K."/>
            <person name="Cardenas P."/>
        </authorList>
    </citation>
    <scope>NUCLEOTIDE SEQUENCE</scope>
</reference>
<dbReference type="InterPro" id="IPR011051">
    <property type="entry name" value="RmlC_Cupin_sf"/>
</dbReference>
<dbReference type="GO" id="GO:0046872">
    <property type="term" value="F:metal ion binding"/>
    <property type="evidence" value="ECO:0007669"/>
    <property type="project" value="UniProtKB-KW"/>
</dbReference>
<dbReference type="InterPro" id="IPR051610">
    <property type="entry name" value="GPI/OXD"/>
</dbReference>
<evidence type="ECO:0000256" key="1">
    <source>
        <dbReference type="ARBA" id="ARBA00022723"/>
    </source>
</evidence>
<keyword evidence="4" id="KW-1185">Reference proteome</keyword>
<dbReference type="EMBL" id="CASHTH010002825">
    <property type="protein sequence ID" value="CAI8035727.1"/>
    <property type="molecule type" value="Genomic_DNA"/>
</dbReference>
<dbReference type="InterPro" id="IPR014710">
    <property type="entry name" value="RmlC-like_jellyroll"/>
</dbReference>